<dbReference type="InterPro" id="IPR027417">
    <property type="entry name" value="P-loop_NTPase"/>
</dbReference>
<organism evidence="4 5">
    <name type="scientific">Paraburkholderia acidiphila</name>
    <dbReference type="NCBI Taxonomy" id="2571747"/>
    <lineage>
        <taxon>Bacteria</taxon>
        <taxon>Pseudomonadati</taxon>
        <taxon>Pseudomonadota</taxon>
        <taxon>Betaproteobacteria</taxon>
        <taxon>Burkholderiales</taxon>
        <taxon>Burkholderiaceae</taxon>
        <taxon>Paraburkholderia</taxon>
    </lineage>
</organism>
<dbReference type="KEGG" id="pacp:FAZ97_04305"/>
<gene>
    <name evidence="4" type="primary">mnmH</name>
    <name evidence="4" type="ORF">FAZ97_04305</name>
</gene>
<feature type="domain" description="Rhodanese" evidence="3">
    <location>
        <begin position="17"/>
        <end position="128"/>
    </location>
</feature>
<sequence length="380" mass="42654">MNHQRVTIEQIGEFDEIVDVRTPLEFAEDHIPGAINAPVLSNEERVIVGTMYKDSPFEATRVGAAMVARNIAMHLDTLFADRPRNWRPLIYCWRGGKRSGSMTAWFNMIGWRARQLDGGYKAYRHTVVEALGTLPAGFRYIVLAGPTGSGKTRLLKALGQANAQMLDLEALAAHRGSLLGALPTRAQPSQKSFDTALVQTLRAFDATRPVFVEAESRRIGAITLPPALVDRLHAAPCVVLDVAREERIDLLLEEYGHLFDEPAYFREQLNKLIPLHGRERIESWCKLLDEDRRAQLYEALVAQHYDPAYTRSTRRNFAKLEKSLHFAFHPVRDNLAAQARTLLEQLRDGATDETDETGSHACDVRCETPTDHSIAPPPAR</sequence>
<dbReference type="OrthoDB" id="9808735at2"/>
<dbReference type="PANTHER" id="PTHR30401">
    <property type="entry name" value="TRNA 2-SELENOURIDINE SYNTHASE"/>
    <property type="match status" value="1"/>
</dbReference>
<dbReference type="Gene3D" id="3.40.250.10">
    <property type="entry name" value="Rhodanese-like domain"/>
    <property type="match status" value="1"/>
</dbReference>
<evidence type="ECO:0000259" key="3">
    <source>
        <dbReference type="PROSITE" id="PS50206"/>
    </source>
</evidence>
<name>A0A7Z2J8A5_9BURK</name>
<dbReference type="Pfam" id="PF00581">
    <property type="entry name" value="Rhodanese"/>
    <property type="match status" value="1"/>
</dbReference>
<dbReference type="SMART" id="SM00450">
    <property type="entry name" value="RHOD"/>
    <property type="match status" value="1"/>
</dbReference>
<evidence type="ECO:0000256" key="1">
    <source>
        <dbReference type="ARBA" id="ARBA00023266"/>
    </source>
</evidence>
<dbReference type="EMBL" id="CP046909">
    <property type="protein sequence ID" value="QGZ54204.1"/>
    <property type="molecule type" value="Genomic_DNA"/>
</dbReference>
<dbReference type="InterPro" id="IPR058840">
    <property type="entry name" value="AAA_SelU"/>
</dbReference>
<evidence type="ECO:0000313" key="5">
    <source>
        <dbReference type="Proteomes" id="UP000434209"/>
    </source>
</evidence>
<dbReference type="NCBIfam" id="NF008752">
    <property type="entry name" value="PRK11784.1-4"/>
    <property type="match status" value="1"/>
</dbReference>
<dbReference type="NCBIfam" id="TIGR03167">
    <property type="entry name" value="tRNA_sel_U_synt"/>
    <property type="match status" value="1"/>
</dbReference>
<keyword evidence="1" id="KW-0711">Selenium</keyword>
<evidence type="ECO:0000256" key="2">
    <source>
        <dbReference type="SAM" id="MobiDB-lite"/>
    </source>
</evidence>
<keyword evidence="5" id="KW-1185">Reference proteome</keyword>
<proteinExistence type="predicted"/>
<dbReference type="SUPFAM" id="SSF52540">
    <property type="entry name" value="P-loop containing nucleoside triphosphate hydrolases"/>
    <property type="match status" value="1"/>
</dbReference>
<reference evidence="4 5" key="1">
    <citation type="submission" date="2019-12" db="EMBL/GenBank/DDBJ databases">
        <title>Paraburkholderia acidiphila 7Q-K02 sp. nov and Paraburkholderia acidisoli DHF22 sp. nov., two strains isolated from forest soil.</title>
        <authorList>
            <person name="Gao Z."/>
            <person name="Qiu L."/>
        </authorList>
    </citation>
    <scope>NUCLEOTIDE SEQUENCE [LARGE SCALE GENOMIC DNA]</scope>
    <source>
        <strain evidence="4 5">7Q-K02</strain>
    </source>
</reference>
<dbReference type="PANTHER" id="PTHR30401:SF0">
    <property type="entry name" value="TRNA 2-SELENOURIDINE SYNTHASE"/>
    <property type="match status" value="1"/>
</dbReference>
<dbReference type="InterPro" id="IPR036873">
    <property type="entry name" value="Rhodanese-like_dom_sf"/>
</dbReference>
<feature type="region of interest" description="Disordered" evidence="2">
    <location>
        <begin position="348"/>
        <end position="380"/>
    </location>
</feature>
<protein>
    <submittedName>
        <fullName evidence="4">tRNA 2-selenouridine(34) synthase MnmH</fullName>
    </submittedName>
</protein>
<dbReference type="NCBIfam" id="NF008750">
    <property type="entry name" value="PRK11784.1-2"/>
    <property type="match status" value="1"/>
</dbReference>
<evidence type="ECO:0000313" key="4">
    <source>
        <dbReference type="EMBL" id="QGZ54204.1"/>
    </source>
</evidence>
<dbReference type="InterPro" id="IPR001763">
    <property type="entry name" value="Rhodanese-like_dom"/>
</dbReference>
<dbReference type="RefSeq" id="WP_158757352.1">
    <property type="nucleotide sequence ID" value="NZ_CP046909.1"/>
</dbReference>
<dbReference type="AlphaFoldDB" id="A0A7Z2J8A5"/>
<dbReference type="InterPro" id="IPR017582">
    <property type="entry name" value="SelU"/>
</dbReference>
<dbReference type="GO" id="GO:0002098">
    <property type="term" value="P:tRNA wobble uridine modification"/>
    <property type="evidence" value="ECO:0007669"/>
    <property type="project" value="InterPro"/>
</dbReference>
<dbReference type="SUPFAM" id="SSF52821">
    <property type="entry name" value="Rhodanese/Cell cycle control phosphatase"/>
    <property type="match status" value="1"/>
</dbReference>
<dbReference type="GO" id="GO:0043828">
    <property type="term" value="F:tRNA 2-selenouridine synthase activity"/>
    <property type="evidence" value="ECO:0007669"/>
    <property type="project" value="InterPro"/>
</dbReference>
<accession>A0A7Z2J8A5</accession>
<dbReference type="PROSITE" id="PS50206">
    <property type="entry name" value="RHODANESE_3"/>
    <property type="match status" value="1"/>
</dbReference>
<dbReference type="Pfam" id="PF26341">
    <property type="entry name" value="AAA_SelU"/>
    <property type="match status" value="1"/>
</dbReference>
<dbReference type="Proteomes" id="UP000434209">
    <property type="component" value="Chromosome 1"/>
</dbReference>